<dbReference type="GO" id="GO:0006508">
    <property type="term" value="P:proteolysis"/>
    <property type="evidence" value="ECO:0007669"/>
    <property type="project" value="UniProtKB-KW"/>
</dbReference>
<dbReference type="AlphaFoldDB" id="A0A7T8KGL0"/>
<proteinExistence type="inferred from homology"/>
<dbReference type="InterPro" id="IPR029058">
    <property type="entry name" value="AB_hydrolase_fold"/>
</dbReference>
<feature type="non-terminal residue" evidence="3">
    <location>
        <position position="161"/>
    </location>
</feature>
<dbReference type="Gene3D" id="3.40.50.1820">
    <property type="entry name" value="alpha/beta hydrolase"/>
    <property type="match status" value="1"/>
</dbReference>
<dbReference type="SUPFAM" id="SSF53474">
    <property type="entry name" value="alpha/beta-Hydrolases"/>
    <property type="match status" value="1"/>
</dbReference>
<dbReference type="PROSITE" id="PS00131">
    <property type="entry name" value="CARBOXYPEPT_SER_SER"/>
    <property type="match status" value="1"/>
</dbReference>
<dbReference type="InterPro" id="IPR018202">
    <property type="entry name" value="Ser_caboxypep_ser_AS"/>
</dbReference>
<dbReference type="Proteomes" id="UP000595437">
    <property type="component" value="Chromosome 5"/>
</dbReference>
<dbReference type="EC" id="3.4.16.-" evidence="2"/>
<reference evidence="4" key="1">
    <citation type="submission" date="2021-01" db="EMBL/GenBank/DDBJ databases">
        <title>Caligus Genome Assembly.</title>
        <authorList>
            <person name="Gallardo-Escarate C."/>
        </authorList>
    </citation>
    <scope>NUCLEOTIDE SEQUENCE [LARGE SCALE GENOMIC DNA]</scope>
</reference>
<keyword evidence="4" id="KW-1185">Reference proteome</keyword>
<dbReference type="PANTHER" id="PTHR11802">
    <property type="entry name" value="SERINE PROTEASE FAMILY S10 SERINE CARBOXYPEPTIDASE"/>
    <property type="match status" value="1"/>
</dbReference>
<evidence type="ECO:0000256" key="1">
    <source>
        <dbReference type="ARBA" id="ARBA00009431"/>
    </source>
</evidence>
<dbReference type="GO" id="GO:0004185">
    <property type="term" value="F:serine-type carboxypeptidase activity"/>
    <property type="evidence" value="ECO:0007669"/>
    <property type="project" value="UniProtKB-UniRule"/>
</dbReference>
<accession>A0A7T8KGL0</accession>
<keyword evidence="2 3" id="KW-0121">Carboxypeptidase</keyword>
<keyword evidence="2" id="KW-0378">Hydrolase</keyword>
<dbReference type="InterPro" id="IPR001563">
    <property type="entry name" value="Peptidase_S10"/>
</dbReference>
<evidence type="ECO:0000313" key="3">
    <source>
        <dbReference type="EMBL" id="QQP55560.1"/>
    </source>
</evidence>
<sequence length="161" mass="18272">MKQKSIAEDLGSFLEQFALLYPHYVPSSSSVAPLYLFGESYGGTHVISLAKHILEHPIHSMKLVGIGIGNGWISPTNHVSYSDFLKNLGLLKDTTYAILRRNEKIVLDLIQEGEFQKANDHRQNVLTDILTLLSYTNAYDITRSQSDLTMWDFWPFIQKPS</sequence>
<evidence type="ECO:0000256" key="2">
    <source>
        <dbReference type="RuleBase" id="RU361156"/>
    </source>
</evidence>
<dbReference type="EMBL" id="CP045894">
    <property type="protein sequence ID" value="QQP55560.1"/>
    <property type="molecule type" value="Genomic_DNA"/>
</dbReference>
<name>A0A7T8KGL0_CALRO</name>
<evidence type="ECO:0000313" key="4">
    <source>
        <dbReference type="Proteomes" id="UP000595437"/>
    </source>
</evidence>
<dbReference type="Pfam" id="PF00450">
    <property type="entry name" value="Peptidase_S10"/>
    <property type="match status" value="1"/>
</dbReference>
<comment type="similarity">
    <text evidence="1 2">Belongs to the peptidase S10 family.</text>
</comment>
<keyword evidence="2" id="KW-0645">Protease</keyword>
<organism evidence="3 4">
    <name type="scientific">Caligus rogercresseyi</name>
    <name type="common">Sea louse</name>
    <dbReference type="NCBI Taxonomy" id="217165"/>
    <lineage>
        <taxon>Eukaryota</taxon>
        <taxon>Metazoa</taxon>
        <taxon>Ecdysozoa</taxon>
        <taxon>Arthropoda</taxon>
        <taxon>Crustacea</taxon>
        <taxon>Multicrustacea</taxon>
        <taxon>Hexanauplia</taxon>
        <taxon>Copepoda</taxon>
        <taxon>Siphonostomatoida</taxon>
        <taxon>Caligidae</taxon>
        <taxon>Caligus</taxon>
    </lineage>
</organism>
<protein>
    <recommendedName>
        <fullName evidence="2">Carboxypeptidase</fullName>
        <ecNumber evidence="2">3.4.16.-</ecNumber>
    </recommendedName>
</protein>
<gene>
    <name evidence="3" type="ORF">FKW44_008787</name>
</gene>
<dbReference type="OrthoDB" id="443318at2759"/>